<dbReference type="PANTHER" id="PTHR13370:SF3">
    <property type="entry name" value="TRNA (GUANINE(10)-N2)-METHYLTRANSFERASE HOMOLOG"/>
    <property type="match status" value="1"/>
</dbReference>
<dbReference type="GO" id="GO:0003676">
    <property type="term" value="F:nucleic acid binding"/>
    <property type="evidence" value="ECO:0007669"/>
    <property type="project" value="InterPro"/>
</dbReference>
<dbReference type="GO" id="GO:0032259">
    <property type="term" value="P:methylation"/>
    <property type="evidence" value="ECO:0007669"/>
    <property type="project" value="UniProtKB-KW"/>
</dbReference>
<comment type="function">
    <text evidence="4">Catalytic subunit of the TRMT11-TRM112 methyltransferase complex, that specifically mediates the S-adenosyl-L-methionine-dependent N(2)-methylation of guanosine nucleotide at position 10 (m2G10) in tRNAs. This is one of the major tRNA (guanine-N(2))-methyltransferases.</text>
</comment>
<evidence type="ECO:0000313" key="11">
    <source>
        <dbReference type="Proteomes" id="UP000887575"/>
    </source>
</evidence>
<keyword evidence="11" id="KW-1185">Reference proteome</keyword>
<evidence type="ECO:0000256" key="7">
    <source>
        <dbReference type="ARBA" id="ARBA00075308"/>
    </source>
</evidence>
<evidence type="ECO:0000256" key="8">
    <source>
        <dbReference type="SAM" id="MobiDB-lite"/>
    </source>
</evidence>
<evidence type="ECO:0000256" key="2">
    <source>
        <dbReference type="ARBA" id="ARBA00022679"/>
    </source>
</evidence>
<feature type="compositionally biased region" description="Basic and acidic residues" evidence="8">
    <location>
        <begin position="311"/>
        <end position="334"/>
    </location>
</feature>
<dbReference type="PRINTS" id="PR00507">
    <property type="entry name" value="N12N6MTFRASE"/>
</dbReference>
<dbReference type="InterPro" id="IPR029063">
    <property type="entry name" value="SAM-dependent_MTases_sf"/>
</dbReference>
<evidence type="ECO:0000259" key="9">
    <source>
        <dbReference type="Pfam" id="PF01170"/>
    </source>
</evidence>
<dbReference type="CDD" id="cd02440">
    <property type="entry name" value="AdoMet_MTases"/>
    <property type="match status" value="1"/>
</dbReference>
<dbReference type="SUPFAM" id="SSF53335">
    <property type="entry name" value="S-adenosyl-L-methionine-dependent methyltransferases"/>
    <property type="match status" value="1"/>
</dbReference>
<dbReference type="GO" id="GO:0043527">
    <property type="term" value="C:tRNA methyltransferase complex"/>
    <property type="evidence" value="ECO:0007669"/>
    <property type="project" value="UniProtKB-ARBA"/>
</dbReference>
<dbReference type="InterPro" id="IPR059073">
    <property type="entry name" value="TRMT11_N"/>
</dbReference>
<dbReference type="Proteomes" id="UP000887575">
    <property type="component" value="Unassembled WGS sequence"/>
</dbReference>
<dbReference type="GO" id="GO:0160102">
    <property type="term" value="F:tRNA (guanine(10)-N2)-methyltransferase activity"/>
    <property type="evidence" value="ECO:0007669"/>
    <property type="project" value="UniProtKB-EC"/>
</dbReference>
<protein>
    <recommendedName>
        <fullName evidence="6">tRNA (guanine(10)-N(2))-methyltransferase TRMT11</fullName>
    </recommendedName>
    <alternativeName>
        <fullName evidence="7">tRNA methyltransferase 11 homolog</fullName>
    </alternativeName>
</protein>
<accession>A0AAF3EQ47</accession>
<comment type="subunit">
    <text evidence="5">Part of the heterodimeric TRMT11-TRM112 methyltransferase complex; this complex forms an active tRNA methyltransferase, where TRMT112 acts as an activator of the catalytic subunit TRMT11.</text>
</comment>
<dbReference type="Gene3D" id="3.40.50.150">
    <property type="entry name" value="Vaccinia Virus protein VP39"/>
    <property type="match status" value="1"/>
</dbReference>
<feature type="domain" description="Ribosomal RNA large subunit methyltransferase K/L-like methyltransferase" evidence="9">
    <location>
        <begin position="181"/>
        <end position="308"/>
    </location>
</feature>
<dbReference type="PIRSF" id="PIRSF017259">
    <property type="entry name" value="tRNA_mtfrase_TRM11"/>
    <property type="match status" value="1"/>
</dbReference>
<evidence type="ECO:0000256" key="6">
    <source>
        <dbReference type="ARBA" id="ARBA00067484"/>
    </source>
</evidence>
<reference evidence="12" key="1">
    <citation type="submission" date="2024-02" db="UniProtKB">
        <authorList>
            <consortium name="WormBaseParasite"/>
        </authorList>
    </citation>
    <scope>IDENTIFICATION</scope>
</reference>
<dbReference type="Pfam" id="PF25904">
    <property type="entry name" value="Tmrp11_N"/>
    <property type="match status" value="1"/>
</dbReference>
<evidence type="ECO:0000256" key="4">
    <source>
        <dbReference type="ARBA" id="ARBA00056270"/>
    </source>
</evidence>
<keyword evidence="2" id="KW-0808">Transferase</keyword>
<dbReference type="AlphaFoldDB" id="A0AAF3EQ47"/>
<evidence type="ECO:0000256" key="1">
    <source>
        <dbReference type="ARBA" id="ARBA00022603"/>
    </source>
</evidence>
<keyword evidence="1" id="KW-0489">Methyltransferase</keyword>
<evidence type="ECO:0000313" key="12">
    <source>
        <dbReference type="WBParaSite" id="MBELARI_LOCUS16213"/>
    </source>
</evidence>
<dbReference type="Pfam" id="PF01170">
    <property type="entry name" value="UPF0020"/>
    <property type="match status" value="1"/>
</dbReference>
<dbReference type="WBParaSite" id="MBELARI_LOCUS16213">
    <property type="protein sequence ID" value="MBELARI_LOCUS16213"/>
    <property type="gene ID" value="MBELARI_LOCUS16213"/>
</dbReference>
<name>A0AAF3EQ47_9BILA</name>
<sequence>MRCALFFSQSHRDFRLAEIEGICRAFGIDFALFNKIGIDSPLQEVEVPDVNIVKKILSRSILLKAGYEYFFDATSYESLHERIITNGKELAKYDVNDQTWATRVRPFGKKKGVESVKQARIVAEWLPFHLAPIDLKEPMNKFVVLEEYASEKGSLPTRLHFVREIGEGQGWRKNRLNLPDRCYIGNTTMDPELALIQANITSIRATSLVLDPFCGTGGLLVPAADFGASVIGTEINYSIGFAQGKSSRHDKKLLTNESVEGNFVQYGTRDKFLSLILADASLHDLWAARPIFDAIVADPPYGVREKSRKIGPKERKEHWTLPKTAPEEHPKHYPEKQTYNLDSVFSDLLDLAAKSLVVGGRISFWFPVLLEKYSDNILPIHPCLRLMTNCEQRLTIRTSRRLLTYEKDREPFEDERASTRMLQFEEKSFREVALQVKK</sequence>
<dbReference type="InterPro" id="IPR002052">
    <property type="entry name" value="DNA_methylase_N6_adenine_CS"/>
</dbReference>
<feature type="domain" description="tRNA (guanine(10)-N(2))-methyltransferase TRMT11 N-terminal" evidence="10">
    <location>
        <begin position="4"/>
        <end position="168"/>
    </location>
</feature>
<evidence type="ECO:0000259" key="10">
    <source>
        <dbReference type="Pfam" id="PF25904"/>
    </source>
</evidence>
<evidence type="ECO:0000256" key="5">
    <source>
        <dbReference type="ARBA" id="ARBA00065434"/>
    </source>
</evidence>
<dbReference type="GO" id="GO:0005737">
    <property type="term" value="C:cytoplasm"/>
    <property type="evidence" value="ECO:0007669"/>
    <property type="project" value="TreeGrafter"/>
</dbReference>
<evidence type="ECO:0000256" key="3">
    <source>
        <dbReference type="ARBA" id="ARBA00050985"/>
    </source>
</evidence>
<comment type="catalytic activity">
    <reaction evidence="3">
        <text>guanosine(10) in tRNA + S-adenosyl-L-methionine = N(2)-methylguanosine(10) in tRNA + S-adenosyl-L-homocysteine + H(+)</text>
        <dbReference type="Rhea" id="RHEA:43128"/>
        <dbReference type="Rhea" id="RHEA-COMP:10355"/>
        <dbReference type="Rhea" id="RHEA-COMP:10357"/>
        <dbReference type="ChEBI" id="CHEBI:15378"/>
        <dbReference type="ChEBI" id="CHEBI:57856"/>
        <dbReference type="ChEBI" id="CHEBI:59789"/>
        <dbReference type="ChEBI" id="CHEBI:74269"/>
        <dbReference type="ChEBI" id="CHEBI:74481"/>
        <dbReference type="EC" id="2.1.1.214"/>
    </reaction>
    <physiologicalReaction direction="left-to-right" evidence="3">
        <dbReference type="Rhea" id="RHEA:43129"/>
    </physiologicalReaction>
</comment>
<dbReference type="InterPro" id="IPR000241">
    <property type="entry name" value="RlmKL-like_Mtase"/>
</dbReference>
<proteinExistence type="predicted"/>
<organism evidence="11 12">
    <name type="scientific">Mesorhabditis belari</name>
    <dbReference type="NCBI Taxonomy" id="2138241"/>
    <lineage>
        <taxon>Eukaryota</taxon>
        <taxon>Metazoa</taxon>
        <taxon>Ecdysozoa</taxon>
        <taxon>Nematoda</taxon>
        <taxon>Chromadorea</taxon>
        <taxon>Rhabditida</taxon>
        <taxon>Rhabditina</taxon>
        <taxon>Rhabditomorpha</taxon>
        <taxon>Rhabditoidea</taxon>
        <taxon>Rhabditidae</taxon>
        <taxon>Mesorhabditinae</taxon>
        <taxon>Mesorhabditis</taxon>
    </lineage>
</organism>
<dbReference type="PANTHER" id="PTHR13370">
    <property type="entry name" value="RNA METHYLASE-RELATED"/>
    <property type="match status" value="1"/>
</dbReference>
<feature type="region of interest" description="Disordered" evidence="8">
    <location>
        <begin position="306"/>
        <end position="334"/>
    </location>
</feature>
<dbReference type="PROSITE" id="PS00092">
    <property type="entry name" value="N6_MTASE"/>
    <property type="match status" value="1"/>
</dbReference>